<evidence type="ECO:0000256" key="4">
    <source>
        <dbReference type="ARBA" id="ARBA00022692"/>
    </source>
</evidence>
<evidence type="ECO:0000256" key="7">
    <source>
        <dbReference type="ARBA" id="ARBA00022989"/>
    </source>
</evidence>
<dbReference type="PATRIC" id="fig|993692.3.peg.356"/>
<sequence length="596" mass="66294">MIGILGGEIIMGIFSRLSWFFKRQWKQYLIGVTALILVAICNVIPPRIIGNIVDTVSKKNMTTRYLAINMTILFVVAILQYLLRFLWQKMIYGSSYVLERELRSRLFRHFMKMDSTFYQKWRTGDLMAHATNDIDAVRDVAGPGILTLADSLITGTSMILAMGLFINWRLTLMAVLPLLLLALMANVLGGKIHTAFKDSQAAFSNINNKTQESIVGIKVLKALGQEKEDEADFDKYVDENIKANKRSYRLDAMFDPLTTLIMGISYTLTIIFGGLAVLNQRITIGQLVSFITYMAELMWPMYAVGSLFNLLERGSASYDRIDELLAEKSSLVKTENAFTTVPNGSINFAIDKFHYPDDQATALRNVHFKLNAGQTLGIVGPTGGGKSTIIGLLMRDFDHYDGAINVGKIDIRKYDLNSYLDTIGYVPQTNFLFSTDVRNNVRFANIKATEEQVESATHIADLDGDISQMSDGYDTQVGELGVSLSGGQKQRLAIARAVLSDPKLLILDDSLSAVDSKTERNIETRIADNRRHGTTIIAASRLSSVENADEIIVVADGTIVEKGTHQELLNQAGWYADTFNLQAKNAELEGRLSNEK</sequence>
<dbReference type="Pfam" id="PF00005">
    <property type="entry name" value="ABC_tran"/>
    <property type="match status" value="1"/>
</dbReference>
<evidence type="ECO:0000313" key="12">
    <source>
        <dbReference type="EMBL" id="KRN99295.1"/>
    </source>
</evidence>
<dbReference type="FunFam" id="1.20.1560.10:FF:000011">
    <property type="entry name" value="Multidrug ABC transporter ATP-binding protein"/>
    <property type="match status" value="1"/>
</dbReference>
<feature type="transmembrane region" description="Helical" evidence="9">
    <location>
        <begin position="65"/>
        <end position="83"/>
    </location>
</feature>
<feature type="domain" description="ABC transmembrane type-1" evidence="11">
    <location>
        <begin position="29"/>
        <end position="313"/>
    </location>
</feature>
<evidence type="ECO:0000256" key="5">
    <source>
        <dbReference type="ARBA" id="ARBA00022741"/>
    </source>
</evidence>
<keyword evidence="4 9" id="KW-0812">Transmembrane</keyword>
<reference evidence="12 13" key="1">
    <citation type="journal article" date="2015" name="Genome Announc.">
        <title>Expanding the biotechnology potential of lactobacilli through comparative genomics of 213 strains and associated genera.</title>
        <authorList>
            <person name="Sun Z."/>
            <person name="Harris H.M."/>
            <person name="McCann A."/>
            <person name="Guo C."/>
            <person name="Argimon S."/>
            <person name="Zhang W."/>
            <person name="Yang X."/>
            <person name="Jeffery I.B."/>
            <person name="Cooney J.C."/>
            <person name="Kagawa T.F."/>
            <person name="Liu W."/>
            <person name="Song Y."/>
            <person name="Salvetti E."/>
            <person name="Wrobel A."/>
            <person name="Rasinkangas P."/>
            <person name="Parkhill J."/>
            <person name="Rea M.C."/>
            <person name="O'Sullivan O."/>
            <person name="Ritari J."/>
            <person name="Douillard F.P."/>
            <person name="Paul Ross R."/>
            <person name="Yang R."/>
            <person name="Briner A.E."/>
            <person name="Felis G.E."/>
            <person name="de Vos W.M."/>
            <person name="Barrangou R."/>
            <person name="Klaenhammer T.R."/>
            <person name="Caufield P.W."/>
            <person name="Cui Y."/>
            <person name="Zhang H."/>
            <person name="O'Toole P.W."/>
        </authorList>
    </citation>
    <scope>NUCLEOTIDE SEQUENCE [LARGE SCALE GENOMIC DNA]</scope>
    <source>
        <strain evidence="12 13">DSM 24716</strain>
    </source>
</reference>
<dbReference type="STRING" id="993692.IV57_GL000351"/>
<dbReference type="GO" id="GO:0015421">
    <property type="term" value="F:ABC-type oligopeptide transporter activity"/>
    <property type="evidence" value="ECO:0007669"/>
    <property type="project" value="TreeGrafter"/>
</dbReference>
<evidence type="ECO:0000259" key="11">
    <source>
        <dbReference type="PROSITE" id="PS50929"/>
    </source>
</evidence>
<gene>
    <name evidence="12" type="ORF">IV57_GL000351</name>
</gene>
<keyword evidence="13" id="KW-1185">Reference proteome</keyword>
<dbReference type="Gene3D" id="1.20.1560.10">
    <property type="entry name" value="ABC transporter type 1, transmembrane domain"/>
    <property type="match status" value="1"/>
</dbReference>
<feature type="transmembrane region" description="Helical" evidence="9">
    <location>
        <begin position="28"/>
        <end position="45"/>
    </location>
</feature>
<feature type="transmembrane region" description="Helical" evidence="9">
    <location>
        <begin position="172"/>
        <end position="189"/>
    </location>
</feature>
<feature type="domain" description="ABC transporter" evidence="10">
    <location>
        <begin position="332"/>
        <end position="581"/>
    </location>
</feature>
<evidence type="ECO:0000259" key="10">
    <source>
        <dbReference type="PROSITE" id="PS50893"/>
    </source>
</evidence>
<evidence type="ECO:0000256" key="6">
    <source>
        <dbReference type="ARBA" id="ARBA00022840"/>
    </source>
</evidence>
<dbReference type="GO" id="GO:0016887">
    <property type="term" value="F:ATP hydrolysis activity"/>
    <property type="evidence" value="ECO:0007669"/>
    <property type="project" value="InterPro"/>
</dbReference>
<organism evidence="12 13">
    <name type="scientific">Companilactobacillus kimchiensis</name>
    <dbReference type="NCBI Taxonomy" id="993692"/>
    <lineage>
        <taxon>Bacteria</taxon>
        <taxon>Bacillati</taxon>
        <taxon>Bacillota</taxon>
        <taxon>Bacilli</taxon>
        <taxon>Lactobacillales</taxon>
        <taxon>Lactobacillaceae</taxon>
        <taxon>Companilactobacillus</taxon>
    </lineage>
</organism>
<evidence type="ECO:0000313" key="13">
    <source>
        <dbReference type="Proteomes" id="UP000051006"/>
    </source>
</evidence>
<dbReference type="SUPFAM" id="SSF52540">
    <property type="entry name" value="P-loop containing nucleoside triphosphate hydrolases"/>
    <property type="match status" value="1"/>
</dbReference>
<evidence type="ECO:0000256" key="3">
    <source>
        <dbReference type="ARBA" id="ARBA00022475"/>
    </source>
</evidence>
<dbReference type="InterPro" id="IPR011527">
    <property type="entry name" value="ABC1_TM_dom"/>
</dbReference>
<keyword evidence="7 9" id="KW-1133">Transmembrane helix</keyword>
<keyword evidence="3" id="KW-1003">Cell membrane</keyword>
<keyword evidence="6" id="KW-0067">ATP-binding</keyword>
<comment type="caution">
    <text evidence="12">The sequence shown here is derived from an EMBL/GenBank/DDBJ whole genome shotgun (WGS) entry which is preliminary data.</text>
</comment>
<keyword evidence="5" id="KW-0547">Nucleotide-binding</keyword>
<accession>A0A0R2LBG5</accession>
<evidence type="ECO:0000256" key="9">
    <source>
        <dbReference type="SAM" id="Phobius"/>
    </source>
</evidence>
<comment type="subcellular location">
    <subcellularLocation>
        <location evidence="1">Cell membrane</location>
        <topology evidence="1">Multi-pass membrane protein</topology>
    </subcellularLocation>
</comment>
<evidence type="ECO:0000256" key="1">
    <source>
        <dbReference type="ARBA" id="ARBA00004651"/>
    </source>
</evidence>
<keyword evidence="2" id="KW-0813">Transport</keyword>
<protein>
    <submittedName>
        <fullName evidence="12">Multidrug ABC transporter ATPase permease</fullName>
    </submittedName>
</protein>
<dbReference type="SUPFAM" id="SSF90123">
    <property type="entry name" value="ABC transporter transmembrane region"/>
    <property type="match status" value="1"/>
</dbReference>
<dbReference type="Proteomes" id="UP000051006">
    <property type="component" value="Unassembled WGS sequence"/>
</dbReference>
<evidence type="ECO:0000256" key="8">
    <source>
        <dbReference type="ARBA" id="ARBA00023136"/>
    </source>
</evidence>
<name>A0A0R2LBG5_9LACO</name>
<dbReference type="PANTHER" id="PTHR43394">
    <property type="entry name" value="ATP-DEPENDENT PERMEASE MDL1, MITOCHONDRIAL"/>
    <property type="match status" value="1"/>
</dbReference>
<dbReference type="InterPro" id="IPR003593">
    <property type="entry name" value="AAA+_ATPase"/>
</dbReference>
<dbReference type="InterPro" id="IPR039421">
    <property type="entry name" value="Type_1_exporter"/>
</dbReference>
<keyword evidence="8 9" id="KW-0472">Membrane</keyword>
<feature type="transmembrane region" description="Helical" evidence="9">
    <location>
        <begin position="257"/>
        <end position="278"/>
    </location>
</feature>
<dbReference type="Gene3D" id="3.40.50.300">
    <property type="entry name" value="P-loop containing nucleotide triphosphate hydrolases"/>
    <property type="match status" value="1"/>
</dbReference>
<dbReference type="EMBL" id="JQCF01000010">
    <property type="protein sequence ID" value="KRN99295.1"/>
    <property type="molecule type" value="Genomic_DNA"/>
</dbReference>
<dbReference type="PROSITE" id="PS50893">
    <property type="entry name" value="ABC_TRANSPORTER_2"/>
    <property type="match status" value="1"/>
</dbReference>
<dbReference type="PROSITE" id="PS00211">
    <property type="entry name" value="ABC_TRANSPORTER_1"/>
    <property type="match status" value="1"/>
</dbReference>
<dbReference type="InterPro" id="IPR017871">
    <property type="entry name" value="ABC_transporter-like_CS"/>
</dbReference>
<dbReference type="PROSITE" id="PS50929">
    <property type="entry name" value="ABC_TM1F"/>
    <property type="match status" value="1"/>
</dbReference>
<dbReference type="InterPro" id="IPR027417">
    <property type="entry name" value="P-loop_NTPase"/>
</dbReference>
<dbReference type="AlphaFoldDB" id="A0A0R2LBG5"/>
<dbReference type="InterPro" id="IPR036640">
    <property type="entry name" value="ABC1_TM_sf"/>
</dbReference>
<dbReference type="InterPro" id="IPR003439">
    <property type="entry name" value="ABC_transporter-like_ATP-bd"/>
</dbReference>
<dbReference type="GO" id="GO:0005524">
    <property type="term" value="F:ATP binding"/>
    <property type="evidence" value="ECO:0007669"/>
    <property type="project" value="UniProtKB-KW"/>
</dbReference>
<feature type="transmembrane region" description="Helical" evidence="9">
    <location>
        <begin position="290"/>
        <end position="311"/>
    </location>
</feature>
<dbReference type="CDD" id="cd18541">
    <property type="entry name" value="ABC_6TM_TmrB_like"/>
    <property type="match status" value="1"/>
</dbReference>
<dbReference type="PANTHER" id="PTHR43394:SF1">
    <property type="entry name" value="ATP-BINDING CASSETTE SUB-FAMILY B MEMBER 10, MITOCHONDRIAL"/>
    <property type="match status" value="1"/>
</dbReference>
<evidence type="ECO:0000256" key="2">
    <source>
        <dbReference type="ARBA" id="ARBA00022448"/>
    </source>
</evidence>
<dbReference type="SMART" id="SM00382">
    <property type="entry name" value="AAA"/>
    <property type="match status" value="1"/>
</dbReference>
<dbReference type="FunFam" id="3.40.50.300:FF:000221">
    <property type="entry name" value="Multidrug ABC transporter ATP-binding protein"/>
    <property type="match status" value="1"/>
</dbReference>
<dbReference type="Pfam" id="PF00664">
    <property type="entry name" value="ABC_membrane"/>
    <property type="match status" value="1"/>
</dbReference>
<dbReference type="GO" id="GO:0005886">
    <property type="term" value="C:plasma membrane"/>
    <property type="evidence" value="ECO:0007669"/>
    <property type="project" value="UniProtKB-SubCell"/>
</dbReference>
<proteinExistence type="predicted"/>